<dbReference type="EMBL" id="VJMJ01000081">
    <property type="protein sequence ID" value="KAF0737735.1"/>
    <property type="molecule type" value="Genomic_DNA"/>
</dbReference>
<dbReference type="AlphaFoldDB" id="A0A6G0XCH9"/>
<protein>
    <submittedName>
        <fullName evidence="1">Uncharacterized protein</fullName>
    </submittedName>
</protein>
<name>A0A6G0XCH9_9STRA</name>
<gene>
    <name evidence="1" type="ORF">Ae201684_006229</name>
</gene>
<sequence length="166" mass="17739">MLKAVKDTGLPFADHQSIVVSGVHFNHRVGFVVVGSVASILGGGGGPSSSSGGLAHAMPSSFLVDLISEPSAPSLLKTLDAKNDVREREQDGVKSHTCGDLSFVVQVYGGRNGAAEMEQAAHAWYIDQNRLFRLADIAEMVERDHEVLHSWLPMLSQTLVLAPPPQ</sequence>
<evidence type="ECO:0000313" key="1">
    <source>
        <dbReference type="EMBL" id="KAF0737735.1"/>
    </source>
</evidence>
<reference evidence="1 2" key="1">
    <citation type="submission" date="2019-07" db="EMBL/GenBank/DDBJ databases">
        <title>Genomics analysis of Aphanomyces spp. identifies a new class of oomycete effector associated with host adaptation.</title>
        <authorList>
            <person name="Gaulin E."/>
        </authorList>
    </citation>
    <scope>NUCLEOTIDE SEQUENCE [LARGE SCALE GENOMIC DNA]</scope>
    <source>
        <strain evidence="1 2">ATCC 201684</strain>
    </source>
</reference>
<dbReference type="Proteomes" id="UP000481153">
    <property type="component" value="Unassembled WGS sequence"/>
</dbReference>
<keyword evidence="2" id="KW-1185">Reference proteome</keyword>
<organism evidence="1 2">
    <name type="scientific">Aphanomyces euteiches</name>
    <dbReference type="NCBI Taxonomy" id="100861"/>
    <lineage>
        <taxon>Eukaryota</taxon>
        <taxon>Sar</taxon>
        <taxon>Stramenopiles</taxon>
        <taxon>Oomycota</taxon>
        <taxon>Saprolegniomycetes</taxon>
        <taxon>Saprolegniales</taxon>
        <taxon>Verrucalvaceae</taxon>
        <taxon>Aphanomyces</taxon>
    </lineage>
</organism>
<evidence type="ECO:0000313" key="2">
    <source>
        <dbReference type="Proteomes" id="UP000481153"/>
    </source>
</evidence>
<proteinExistence type="predicted"/>
<accession>A0A6G0XCH9</accession>
<comment type="caution">
    <text evidence="1">The sequence shown here is derived from an EMBL/GenBank/DDBJ whole genome shotgun (WGS) entry which is preliminary data.</text>
</comment>